<accession>A0ABD3G661</accession>
<evidence type="ECO:0008006" key="6">
    <source>
        <dbReference type="Google" id="ProtNLM"/>
    </source>
</evidence>
<dbReference type="Gene3D" id="3.40.50.720">
    <property type="entry name" value="NAD(P)-binding Rossmann-like Domain"/>
    <property type="match status" value="1"/>
</dbReference>
<keyword evidence="2" id="KW-0560">Oxidoreductase</keyword>
<dbReference type="AlphaFoldDB" id="A0ABD3G661"/>
<proteinExistence type="inferred from homology"/>
<sequence length="244" mass="26300">MADIKKTVIITGSTRGIGLSLAEHYTSAGWNVIGTARANSNTDKLKALSPLKTVVLDTSDEASVLKAASEIEGVTIDLLINNAGIAHPTTFATVTKEQMMHQYEVNVTDPFLVTRAFLPNLELAVKTCGSASVLQVSSFVGSITNNTEENEWMFRGQYGYTASKAALNMVTRSLAMDLREHKIPVVCVNSGFVDTEMNNHMGHVKPDDTAKSMADIVAKVTLADSGKFYDADPTAPRCGSELPW</sequence>
<comment type="similarity">
    <text evidence="3">Belongs to the short-chain dehydrogenases/reductases (SDR) family.</text>
</comment>
<reference evidence="4 5" key="1">
    <citation type="submission" date="2024-09" db="EMBL/GenBank/DDBJ databases">
        <title>Genome sequencing and assembly of Phytophthora oleae, isolate VK10A, causative agent of rot of olive drupes.</title>
        <authorList>
            <person name="Conti Taguali S."/>
            <person name="Riolo M."/>
            <person name="La Spada F."/>
            <person name="Cacciola S.O."/>
            <person name="Dionisio G."/>
        </authorList>
    </citation>
    <scope>NUCLEOTIDE SEQUENCE [LARGE SCALE GENOMIC DNA]</scope>
    <source>
        <strain evidence="4 5">VK10A</strain>
    </source>
</reference>
<dbReference type="GO" id="GO:0016491">
    <property type="term" value="F:oxidoreductase activity"/>
    <property type="evidence" value="ECO:0007669"/>
    <property type="project" value="UniProtKB-KW"/>
</dbReference>
<evidence type="ECO:0000313" key="4">
    <source>
        <dbReference type="EMBL" id="KAL3673702.1"/>
    </source>
</evidence>
<dbReference type="Pfam" id="PF00106">
    <property type="entry name" value="adh_short"/>
    <property type="match status" value="1"/>
</dbReference>
<dbReference type="InterPro" id="IPR036291">
    <property type="entry name" value="NAD(P)-bd_dom_sf"/>
</dbReference>
<evidence type="ECO:0000256" key="3">
    <source>
        <dbReference type="RuleBase" id="RU000363"/>
    </source>
</evidence>
<dbReference type="PRINTS" id="PR00080">
    <property type="entry name" value="SDRFAMILY"/>
</dbReference>
<dbReference type="PANTHER" id="PTHR43544:SF7">
    <property type="entry name" value="NADB-LER2"/>
    <property type="match status" value="1"/>
</dbReference>
<dbReference type="InterPro" id="IPR051468">
    <property type="entry name" value="Fungal_SecMetab_SDRs"/>
</dbReference>
<gene>
    <name evidence="4" type="ORF">V7S43_001399</name>
</gene>
<organism evidence="4 5">
    <name type="scientific">Phytophthora oleae</name>
    <dbReference type="NCBI Taxonomy" id="2107226"/>
    <lineage>
        <taxon>Eukaryota</taxon>
        <taxon>Sar</taxon>
        <taxon>Stramenopiles</taxon>
        <taxon>Oomycota</taxon>
        <taxon>Peronosporomycetes</taxon>
        <taxon>Peronosporales</taxon>
        <taxon>Peronosporaceae</taxon>
        <taxon>Phytophthora</taxon>
    </lineage>
</organism>
<dbReference type="SUPFAM" id="SSF51735">
    <property type="entry name" value="NAD(P)-binding Rossmann-fold domains"/>
    <property type="match status" value="1"/>
</dbReference>
<dbReference type="PANTHER" id="PTHR43544">
    <property type="entry name" value="SHORT-CHAIN DEHYDROGENASE/REDUCTASE"/>
    <property type="match status" value="1"/>
</dbReference>
<evidence type="ECO:0000256" key="2">
    <source>
        <dbReference type="ARBA" id="ARBA00023002"/>
    </source>
</evidence>
<dbReference type="InterPro" id="IPR002347">
    <property type="entry name" value="SDR_fam"/>
</dbReference>
<keyword evidence="1" id="KW-0521">NADP</keyword>
<dbReference type="Proteomes" id="UP001632037">
    <property type="component" value="Unassembled WGS sequence"/>
</dbReference>
<name>A0ABD3G661_9STRA</name>
<dbReference type="PRINTS" id="PR00081">
    <property type="entry name" value="GDHRDH"/>
</dbReference>
<comment type="caution">
    <text evidence="4">The sequence shown here is derived from an EMBL/GenBank/DDBJ whole genome shotgun (WGS) entry which is preliminary data.</text>
</comment>
<protein>
    <recommendedName>
        <fullName evidence="6">Short chain dehydrogenase</fullName>
    </recommendedName>
</protein>
<evidence type="ECO:0000313" key="5">
    <source>
        <dbReference type="Proteomes" id="UP001632037"/>
    </source>
</evidence>
<keyword evidence="5" id="KW-1185">Reference proteome</keyword>
<evidence type="ECO:0000256" key="1">
    <source>
        <dbReference type="ARBA" id="ARBA00022857"/>
    </source>
</evidence>
<dbReference type="EMBL" id="JBIMZQ010000002">
    <property type="protein sequence ID" value="KAL3673702.1"/>
    <property type="molecule type" value="Genomic_DNA"/>
</dbReference>
<dbReference type="CDD" id="cd05325">
    <property type="entry name" value="carb_red_sniffer_like_SDR_c"/>
    <property type="match status" value="1"/>
</dbReference>